<evidence type="ECO:0000313" key="3">
    <source>
        <dbReference type="Proteomes" id="UP000324222"/>
    </source>
</evidence>
<organism evidence="2 3">
    <name type="scientific">Portunus trituberculatus</name>
    <name type="common">Swimming crab</name>
    <name type="synonym">Neptunus trituberculatus</name>
    <dbReference type="NCBI Taxonomy" id="210409"/>
    <lineage>
        <taxon>Eukaryota</taxon>
        <taxon>Metazoa</taxon>
        <taxon>Ecdysozoa</taxon>
        <taxon>Arthropoda</taxon>
        <taxon>Crustacea</taxon>
        <taxon>Multicrustacea</taxon>
        <taxon>Malacostraca</taxon>
        <taxon>Eumalacostraca</taxon>
        <taxon>Eucarida</taxon>
        <taxon>Decapoda</taxon>
        <taxon>Pleocyemata</taxon>
        <taxon>Brachyura</taxon>
        <taxon>Eubrachyura</taxon>
        <taxon>Portunoidea</taxon>
        <taxon>Portunidae</taxon>
        <taxon>Portuninae</taxon>
        <taxon>Portunus</taxon>
    </lineage>
</organism>
<comment type="caution">
    <text evidence="2">The sequence shown here is derived from an EMBL/GenBank/DDBJ whole genome shotgun (WGS) entry which is preliminary data.</text>
</comment>
<name>A0A5B7JTJ7_PORTR</name>
<evidence type="ECO:0000313" key="2">
    <source>
        <dbReference type="EMBL" id="MPC97743.1"/>
    </source>
</evidence>
<dbReference type="Proteomes" id="UP000324222">
    <property type="component" value="Unassembled WGS sequence"/>
</dbReference>
<sequence>MYPFPCLSLSISHPYSPSIYLPFTLHHHHHRRHCRLHRRHDPHKPPDRVISQSARESPRDCPAARLAGLHLAPNWLN</sequence>
<proteinExistence type="predicted"/>
<gene>
    <name evidence="2" type="ORF">E2C01_093072</name>
</gene>
<dbReference type="EMBL" id="VSRR010111282">
    <property type="protein sequence ID" value="MPC97743.1"/>
    <property type="molecule type" value="Genomic_DNA"/>
</dbReference>
<reference evidence="2 3" key="1">
    <citation type="submission" date="2019-05" db="EMBL/GenBank/DDBJ databases">
        <title>Another draft genome of Portunus trituberculatus and its Hox gene families provides insights of decapod evolution.</title>
        <authorList>
            <person name="Jeong J.-H."/>
            <person name="Song I."/>
            <person name="Kim S."/>
            <person name="Choi T."/>
            <person name="Kim D."/>
            <person name="Ryu S."/>
            <person name="Kim W."/>
        </authorList>
    </citation>
    <scope>NUCLEOTIDE SEQUENCE [LARGE SCALE GENOMIC DNA]</scope>
    <source>
        <tissue evidence="2">Muscle</tissue>
    </source>
</reference>
<keyword evidence="3" id="KW-1185">Reference proteome</keyword>
<evidence type="ECO:0000256" key="1">
    <source>
        <dbReference type="SAM" id="MobiDB-lite"/>
    </source>
</evidence>
<feature type="region of interest" description="Disordered" evidence="1">
    <location>
        <begin position="34"/>
        <end position="58"/>
    </location>
</feature>
<accession>A0A5B7JTJ7</accession>
<dbReference type="AlphaFoldDB" id="A0A5B7JTJ7"/>
<protein>
    <submittedName>
        <fullName evidence="2">Uncharacterized protein</fullName>
    </submittedName>
</protein>